<accession>A0A1I8F5G8</accession>
<organism evidence="2 3">
    <name type="scientific">Macrostomum lignano</name>
    <dbReference type="NCBI Taxonomy" id="282301"/>
    <lineage>
        <taxon>Eukaryota</taxon>
        <taxon>Metazoa</taxon>
        <taxon>Spiralia</taxon>
        <taxon>Lophotrochozoa</taxon>
        <taxon>Platyhelminthes</taxon>
        <taxon>Rhabditophora</taxon>
        <taxon>Macrostomorpha</taxon>
        <taxon>Macrostomida</taxon>
        <taxon>Macrostomidae</taxon>
        <taxon>Macrostomum</taxon>
    </lineage>
</organism>
<evidence type="ECO:0000313" key="3">
    <source>
        <dbReference type="WBParaSite" id="maker-unitig_21208-snap-gene-0.2-mRNA-1"/>
    </source>
</evidence>
<name>A0A1I8F5G8_9PLAT</name>
<evidence type="ECO:0000256" key="1">
    <source>
        <dbReference type="SAM" id="MobiDB-lite"/>
    </source>
</evidence>
<sequence length="95" mass="10591">MSFLDERDFKVQDLMIRSRAPTTRLYAEEILAKLQPLLRPRNVCLPAAQFRPPGDGSGDFASSLNNNNDDNNNPPLRAVKRLVADLPLQPDEASS</sequence>
<keyword evidence="2" id="KW-1185">Reference proteome</keyword>
<feature type="region of interest" description="Disordered" evidence="1">
    <location>
        <begin position="48"/>
        <end position="77"/>
    </location>
</feature>
<evidence type="ECO:0000313" key="2">
    <source>
        <dbReference type="Proteomes" id="UP000095280"/>
    </source>
</evidence>
<dbReference type="Proteomes" id="UP000095280">
    <property type="component" value="Unplaced"/>
</dbReference>
<dbReference type="WBParaSite" id="maker-unitig_21208-snap-gene-0.2-mRNA-1">
    <property type="protein sequence ID" value="maker-unitig_21208-snap-gene-0.2-mRNA-1"/>
    <property type="gene ID" value="maker-unitig_21208-snap-gene-0.2"/>
</dbReference>
<protein>
    <submittedName>
        <fullName evidence="3">Uncharacterized protein</fullName>
    </submittedName>
</protein>
<reference evidence="3" key="1">
    <citation type="submission" date="2016-11" db="UniProtKB">
        <authorList>
            <consortium name="WormBaseParasite"/>
        </authorList>
    </citation>
    <scope>IDENTIFICATION</scope>
</reference>
<proteinExistence type="predicted"/>
<dbReference type="AlphaFoldDB" id="A0A1I8F5G8"/>